<evidence type="ECO:0000256" key="1">
    <source>
        <dbReference type="SAM" id="MobiDB-lite"/>
    </source>
</evidence>
<protein>
    <submittedName>
        <fullName evidence="4">Uncharacterized protein</fullName>
    </submittedName>
</protein>
<keyword evidence="2" id="KW-0812">Transmembrane</keyword>
<dbReference type="EMBL" id="HBIX01003489">
    <property type="protein sequence ID" value="CAE0709965.1"/>
    <property type="molecule type" value="Transcribed_RNA"/>
</dbReference>
<keyword evidence="2" id="KW-0472">Membrane</keyword>
<gene>
    <name evidence="3" type="ORF">PAUS00366_LOCUS2683</name>
    <name evidence="4" type="ORF">PAUS00366_LOCUS2685</name>
</gene>
<dbReference type="EMBL" id="HBIX01003487">
    <property type="protein sequence ID" value="CAE0709963.1"/>
    <property type="molecule type" value="Transcribed_RNA"/>
</dbReference>
<sequence>MNETNILWFQGRSLKEIIRMDGMVPSSPSSSKASTLFSSHLTREQQGLLNFDEIVALWYFILMLWYGYFRFRDWKVITRLLTSVNSMDINTQYEFSTIHWLVVSIATMGLANFLFSVSLLEAMDHSSTIGSKVVKLSYVNMFLACLRHPCTLSLGVLAPKVAFGSDRYYYFPSQSTTGGESIKCTAMCLAALACAQIVLRMTENLMVIFRYGGGRDSETVKLADFFDFVFEAIFLVWMIKVLYKITMEISRDEYHGRRGASGQNRWQAWWKSQSLFFFWILYTVFVTVSTALVLIGMSAFLGAPAFNSEHFMYADYKAHAVNDLLLVTGIAIVLKPKLIGQSQSPFSTDSNGGDEVERGVEVDYSLLLSENHDEEENQSGDGETYEGGEINFEMTTATNTSDITSTATIGST</sequence>
<proteinExistence type="predicted"/>
<feature type="transmembrane region" description="Helical" evidence="2">
    <location>
        <begin position="97"/>
        <end position="120"/>
    </location>
</feature>
<feature type="region of interest" description="Disordered" evidence="1">
    <location>
        <begin position="371"/>
        <end position="412"/>
    </location>
</feature>
<feature type="compositionally biased region" description="Low complexity" evidence="1">
    <location>
        <begin position="395"/>
        <end position="412"/>
    </location>
</feature>
<organism evidence="4">
    <name type="scientific">Pseudo-nitzschia australis</name>
    <dbReference type="NCBI Taxonomy" id="44445"/>
    <lineage>
        <taxon>Eukaryota</taxon>
        <taxon>Sar</taxon>
        <taxon>Stramenopiles</taxon>
        <taxon>Ochrophyta</taxon>
        <taxon>Bacillariophyta</taxon>
        <taxon>Bacillariophyceae</taxon>
        <taxon>Bacillariophycidae</taxon>
        <taxon>Bacillariales</taxon>
        <taxon>Bacillariaceae</taxon>
        <taxon>Pseudo-nitzschia</taxon>
    </lineage>
</organism>
<accession>A0A6U9W4A8</accession>
<name>A0A6U9W4A8_9STRA</name>
<evidence type="ECO:0000313" key="3">
    <source>
        <dbReference type="EMBL" id="CAE0709963.1"/>
    </source>
</evidence>
<evidence type="ECO:0000256" key="2">
    <source>
        <dbReference type="SAM" id="Phobius"/>
    </source>
</evidence>
<feature type="compositionally biased region" description="Acidic residues" evidence="1">
    <location>
        <begin position="372"/>
        <end position="386"/>
    </location>
</feature>
<reference evidence="4" key="1">
    <citation type="submission" date="2021-01" db="EMBL/GenBank/DDBJ databases">
        <authorList>
            <person name="Corre E."/>
            <person name="Pelletier E."/>
            <person name="Niang G."/>
            <person name="Scheremetjew M."/>
            <person name="Finn R."/>
            <person name="Kale V."/>
            <person name="Holt S."/>
            <person name="Cochrane G."/>
            <person name="Meng A."/>
            <person name="Brown T."/>
            <person name="Cohen L."/>
        </authorList>
    </citation>
    <scope>NUCLEOTIDE SEQUENCE</scope>
    <source>
        <strain evidence="4">10249 10 AB</strain>
    </source>
</reference>
<dbReference type="AlphaFoldDB" id="A0A6U9W4A8"/>
<feature type="transmembrane region" description="Helical" evidence="2">
    <location>
        <begin position="275"/>
        <end position="296"/>
    </location>
</feature>
<evidence type="ECO:0000313" key="4">
    <source>
        <dbReference type="EMBL" id="CAE0709965.1"/>
    </source>
</evidence>
<keyword evidence="2" id="KW-1133">Transmembrane helix</keyword>
<feature type="transmembrane region" description="Helical" evidence="2">
    <location>
        <begin position="54"/>
        <end position="71"/>
    </location>
</feature>